<dbReference type="AlphaFoldDB" id="A0A0B4WZJ9"/>
<dbReference type="PANTHER" id="PTHR11241">
    <property type="entry name" value="DEOXYURIDINE 5'-TRIPHOSPHATE NUCLEOTIDOHYDROLASE"/>
    <property type="match status" value="1"/>
</dbReference>
<dbReference type="NCBIfam" id="NF001862">
    <property type="entry name" value="PRK00601.1"/>
    <property type="match status" value="1"/>
</dbReference>
<feature type="domain" description="dUTPase-like" evidence="8">
    <location>
        <begin position="23"/>
        <end position="155"/>
    </location>
</feature>
<dbReference type="HAMAP" id="MF_00116">
    <property type="entry name" value="dUTPase_bact"/>
    <property type="match status" value="1"/>
</dbReference>
<comment type="caution">
    <text evidence="7">Lacks conserved residue(s) required for the propagation of feature annotation.</text>
</comment>
<keyword evidence="3 7" id="KW-0378">Hydrolase</keyword>
<dbReference type="InterPro" id="IPR036157">
    <property type="entry name" value="dUTPase-like_sf"/>
</dbReference>
<feature type="binding site" evidence="7">
    <location>
        <begin position="93"/>
        <end position="95"/>
    </location>
    <ligand>
        <name>substrate</name>
    </ligand>
</feature>
<evidence type="ECO:0000256" key="3">
    <source>
        <dbReference type="ARBA" id="ARBA00022801"/>
    </source>
</evidence>
<dbReference type="EMBL" id="CP006877">
    <property type="protein sequence ID" value="AJD39717.1"/>
    <property type="molecule type" value="Genomic_DNA"/>
</dbReference>
<dbReference type="Pfam" id="PF00692">
    <property type="entry name" value="dUTPase"/>
    <property type="match status" value="1"/>
</dbReference>
<keyword evidence="10" id="KW-1185">Reference proteome</keyword>
<evidence type="ECO:0000256" key="1">
    <source>
        <dbReference type="ARBA" id="ARBA00006581"/>
    </source>
</evidence>
<dbReference type="RefSeq" id="WP_039843663.1">
    <property type="nucleotide sequence ID" value="NZ_CP006877.1"/>
</dbReference>
<dbReference type="Gene3D" id="2.70.40.10">
    <property type="match status" value="1"/>
</dbReference>
<reference evidence="9 10" key="1">
    <citation type="submission" date="2013-11" db="EMBL/GenBank/DDBJ databases">
        <title>Complete genome sequence of Rhizobium gallicum bv. gallicum R602.</title>
        <authorList>
            <person name="Bustos P."/>
            <person name="Santamaria R.I."/>
            <person name="Lozano L."/>
            <person name="Acosta J.L."/>
            <person name="Ormeno-Orrillo E."/>
            <person name="Rogel M.A."/>
            <person name="Romero D."/>
            <person name="Cevallos M.A."/>
            <person name="Martinez-Romero E."/>
            <person name="Gonzalez V."/>
        </authorList>
    </citation>
    <scope>NUCLEOTIDE SEQUENCE [LARGE SCALE GENOMIC DNA]</scope>
    <source>
        <strain evidence="9 10">R602</strain>
    </source>
</reference>
<evidence type="ECO:0000256" key="6">
    <source>
        <dbReference type="ARBA" id="ARBA00047686"/>
    </source>
</evidence>
<keyword evidence="4 7" id="KW-0460">Magnesium</keyword>
<dbReference type="EC" id="3.6.1.23" evidence="7"/>
<dbReference type="Proteomes" id="UP000031368">
    <property type="component" value="Chromosome"/>
</dbReference>
<dbReference type="UniPathway" id="UPA00610">
    <property type="reaction ID" value="UER00666"/>
</dbReference>
<comment type="pathway">
    <text evidence="7">Pyrimidine metabolism; dUMP biosynthesis; dUMP from dCTP (dUTP route): step 2/2.</text>
</comment>
<dbReference type="GO" id="GO:0046081">
    <property type="term" value="P:dUTP catabolic process"/>
    <property type="evidence" value="ECO:0007669"/>
    <property type="project" value="InterPro"/>
</dbReference>
<gene>
    <name evidence="7 9" type="primary">dut</name>
    <name evidence="9" type="ORF">RGR602_CH00346</name>
</gene>
<dbReference type="PANTHER" id="PTHR11241:SF0">
    <property type="entry name" value="DEOXYURIDINE 5'-TRIPHOSPHATE NUCLEOTIDOHYDROLASE"/>
    <property type="match status" value="1"/>
</dbReference>
<dbReference type="GO" id="GO:0004170">
    <property type="term" value="F:dUTP diphosphatase activity"/>
    <property type="evidence" value="ECO:0007669"/>
    <property type="project" value="UniProtKB-UniRule"/>
</dbReference>
<keyword evidence="2 7" id="KW-0479">Metal-binding</keyword>
<name>A0A0B4WZJ9_9HYPH</name>
<evidence type="ECO:0000256" key="4">
    <source>
        <dbReference type="ARBA" id="ARBA00022842"/>
    </source>
</evidence>
<dbReference type="FunFam" id="2.70.40.10:FF:000002">
    <property type="entry name" value="dUTP diphosphatase"/>
    <property type="match status" value="1"/>
</dbReference>
<keyword evidence="5 7" id="KW-0546">Nucleotide metabolism</keyword>
<evidence type="ECO:0000256" key="7">
    <source>
        <dbReference type="HAMAP-Rule" id="MF_00116"/>
    </source>
</evidence>
<accession>A0A0B4WZJ9</accession>
<dbReference type="KEGG" id="rga:RGR602_CH00346"/>
<comment type="cofactor">
    <cofactor evidence="7">
        <name>Mg(2+)</name>
        <dbReference type="ChEBI" id="CHEBI:18420"/>
    </cofactor>
</comment>
<dbReference type="InterPro" id="IPR033704">
    <property type="entry name" value="dUTPase_trimeric"/>
</dbReference>
<sequence length="156" mass="16499">MTIHNDMRPQLNLVRLPNGEGLDLPSYETSGAAGMDLRAAVADNEPMTLAPGKRALVPTGFIFEIPDGYEAQVRPRSGLAFKHGITCLNTPGTIDSDYRGEVKVLLVNLGDAAFEITRGMRIAQMVIAPVTQVRVAEITESSATARGAGGFGSTGV</sequence>
<protein>
    <recommendedName>
        <fullName evidence="7">Deoxyuridine 5'-triphosphate nucleotidohydrolase</fullName>
        <shortName evidence="7">dUTPase</shortName>
        <ecNumber evidence="7">3.6.1.23</ecNumber>
    </recommendedName>
    <alternativeName>
        <fullName evidence="7">dUTP pyrophosphatase</fullName>
    </alternativeName>
</protein>
<comment type="function">
    <text evidence="7">This enzyme is involved in nucleotide metabolism: it produces dUMP, the immediate precursor of thymidine nucleotides and it decreases the intracellular concentration of dUTP so that uracil cannot be incorporated into DNA.</text>
</comment>
<dbReference type="HOGENOM" id="CLU_068508_1_0_5"/>
<evidence type="ECO:0000313" key="9">
    <source>
        <dbReference type="EMBL" id="AJD39717.1"/>
    </source>
</evidence>
<dbReference type="GO" id="GO:0006226">
    <property type="term" value="P:dUMP biosynthetic process"/>
    <property type="evidence" value="ECO:0007669"/>
    <property type="project" value="UniProtKB-UniRule"/>
</dbReference>
<dbReference type="InterPro" id="IPR029054">
    <property type="entry name" value="dUTPase-like"/>
</dbReference>
<evidence type="ECO:0000313" key="10">
    <source>
        <dbReference type="Proteomes" id="UP000031368"/>
    </source>
</evidence>
<feature type="binding site" evidence="7">
    <location>
        <position position="89"/>
    </location>
    <ligand>
        <name>substrate</name>
    </ligand>
</feature>
<dbReference type="InterPro" id="IPR008181">
    <property type="entry name" value="dUTPase"/>
</dbReference>
<dbReference type="SUPFAM" id="SSF51283">
    <property type="entry name" value="dUTPase-like"/>
    <property type="match status" value="1"/>
</dbReference>
<evidence type="ECO:0000256" key="5">
    <source>
        <dbReference type="ARBA" id="ARBA00023080"/>
    </source>
</evidence>
<dbReference type="GO" id="GO:0000287">
    <property type="term" value="F:magnesium ion binding"/>
    <property type="evidence" value="ECO:0007669"/>
    <property type="project" value="UniProtKB-UniRule"/>
</dbReference>
<organism evidence="9 10">
    <name type="scientific">Rhizobium gallicum bv. gallicum R602sp</name>
    <dbReference type="NCBI Taxonomy" id="1041138"/>
    <lineage>
        <taxon>Bacteria</taxon>
        <taxon>Pseudomonadati</taxon>
        <taxon>Pseudomonadota</taxon>
        <taxon>Alphaproteobacteria</taxon>
        <taxon>Hyphomicrobiales</taxon>
        <taxon>Rhizobiaceae</taxon>
        <taxon>Rhizobium/Agrobacterium group</taxon>
        <taxon>Rhizobium</taxon>
    </lineage>
</organism>
<evidence type="ECO:0000256" key="2">
    <source>
        <dbReference type="ARBA" id="ARBA00022723"/>
    </source>
</evidence>
<feature type="binding site" evidence="7">
    <location>
        <begin position="76"/>
        <end position="78"/>
    </location>
    <ligand>
        <name>substrate</name>
    </ligand>
</feature>
<evidence type="ECO:0000259" key="8">
    <source>
        <dbReference type="Pfam" id="PF00692"/>
    </source>
</evidence>
<comment type="catalytic activity">
    <reaction evidence="6 7">
        <text>dUTP + H2O = dUMP + diphosphate + H(+)</text>
        <dbReference type="Rhea" id="RHEA:10248"/>
        <dbReference type="ChEBI" id="CHEBI:15377"/>
        <dbReference type="ChEBI" id="CHEBI:15378"/>
        <dbReference type="ChEBI" id="CHEBI:33019"/>
        <dbReference type="ChEBI" id="CHEBI:61555"/>
        <dbReference type="ChEBI" id="CHEBI:246422"/>
        <dbReference type="EC" id="3.6.1.23"/>
    </reaction>
</comment>
<proteinExistence type="inferred from homology"/>
<comment type="similarity">
    <text evidence="1 7">Belongs to the dUTPase family.</text>
</comment>
<dbReference type="CDD" id="cd07557">
    <property type="entry name" value="trimeric_dUTPase"/>
    <property type="match status" value="1"/>
</dbReference>
<dbReference type="NCBIfam" id="TIGR00576">
    <property type="entry name" value="dut"/>
    <property type="match status" value="1"/>
</dbReference>